<gene>
    <name evidence="10" type="ORF">DLM65_09080</name>
    <name evidence="9" type="ORF">JF886_12595</name>
</gene>
<dbReference type="Proteomes" id="UP000606991">
    <property type="component" value="Unassembled WGS sequence"/>
</dbReference>
<feature type="transmembrane region" description="Helical" evidence="7">
    <location>
        <begin position="197"/>
        <end position="217"/>
    </location>
</feature>
<keyword evidence="3" id="KW-1003">Cell membrane</keyword>
<dbReference type="Gene3D" id="1.20.1720.10">
    <property type="entry name" value="Multidrug resistance protein D"/>
    <property type="match status" value="1"/>
</dbReference>
<protein>
    <submittedName>
        <fullName evidence="10">MFS transporter</fullName>
    </submittedName>
</protein>
<dbReference type="InterPro" id="IPR011701">
    <property type="entry name" value="MFS"/>
</dbReference>
<feature type="transmembrane region" description="Helical" evidence="7">
    <location>
        <begin position="77"/>
        <end position="96"/>
    </location>
</feature>
<dbReference type="GO" id="GO:0022857">
    <property type="term" value="F:transmembrane transporter activity"/>
    <property type="evidence" value="ECO:0007669"/>
    <property type="project" value="InterPro"/>
</dbReference>
<dbReference type="GO" id="GO:0005886">
    <property type="term" value="C:plasma membrane"/>
    <property type="evidence" value="ECO:0007669"/>
    <property type="project" value="UniProtKB-SubCell"/>
</dbReference>
<comment type="caution">
    <text evidence="10">The sequence shown here is derived from an EMBL/GenBank/DDBJ whole genome shotgun (WGS) entry which is preliminary data.</text>
</comment>
<dbReference type="InterPro" id="IPR020846">
    <property type="entry name" value="MFS_dom"/>
</dbReference>
<keyword evidence="6 7" id="KW-0472">Membrane</keyword>
<evidence type="ECO:0000313" key="12">
    <source>
        <dbReference type="Proteomes" id="UP000606991"/>
    </source>
</evidence>
<evidence type="ECO:0000256" key="2">
    <source>
        <dbReference type="ARBA" id="ARBA00022448"/>
    </source>
</evidence>
<reference evidence="10" key="2">
    <citation type="submission" date="2018-05" db="EMBL/GenBank/DDBJ databases">
        <authorList>
            <person name="Ferrari B."/>
        </authorList>
    </citation>
    <scope>NUCLEOTIDE SEQUENCE</scope>
    <source>
        <strain evidence="10">RRmetagenome_bin12</strain>
    </source>
</reference>
<dbReference type="Gene3D" id="1.20.1250.20">
    <property type="entry name" value="MFS general substrate transporter like domains"/>
    <property type="match status" value="1"/>
</dbReference>
<reference evidence="10 11" key="1">
    <citation type="journal article" date="2017" name="Nature">
        <title>Atmospheric trace gases support primary production in Antarctic desert surface soil.</title>
        <authorList>
            <person name="Ji M."/>
            <person name="Greening C."/>
            <person name="Vanwonterghem I."/>
            <person name="Carere C.R."/>
            <person name="Bay S.K."/>
            <person name="Steen J.A."/>
            <person name="Montgomery K."/>
            <person name="Lines T."/>
            <person name="Beardall J."/>
            <person name="van Dorst J."/>
            <person name="Snape I."/>
            <person name="Stott M.B."/>
            <person name="Hugenholtz P."/>
            <person name="Ferrari B.C."/>
        </authorList>
    </citation>
    <scope>NUCLEOTIDE SEQUENCE [LARGE SCALE GENOMIC DNA]</scope>
    <source>
        <strain evidence="10">RRmetagenome_bin12</strain>
    </source>
</reference>
<proteinExistence type="predicted"/>
<comment type="subcellular location">
    <subcellularLocation>
        <location evidence="1">Cell membrane</location>
        <topology evidence="1">Multi-pass membrane protein</topology>
    </subcellularLocation>
</comment>
<dbReference type="EMBL" id="QHBU01000174">
    <property type="protein sequence ID" value="PZR80085.1"/>
    <property type="molecule type" value="Genomic_DNA"/>
</dbReference>
<accession>A0A2W5ZB80</accession>
<feature type="transmembrane region" description="Helical" evidence="7">
    <location>
        <begin position="12"/>
        <end position="33"/>
    </location>
</feature>
<dbReference type="InterPro" id="IPR036259">
    <property type="entry name" value="MFS_trans_sf"/>
</dbReference>
<dbReference type="Proteomes" id="UP000248724">
    <property type="component" value="Unassembled WGS sequence"/>
</dbReference>
<feature type="transmembrane region" description="Helical" evidence="7">
    <location>
        <begin position="354"/>
        <end position="377"/>
    </location>
</feature>
<feature type="transmembrane region" description="Helical" evidence="7">
    <location>
        <begin position="328"/>
        <end position="348"/>
    </location>
</feature>
<reference evidence="9 12" key="3">
    <citation type="submission" date="2020-10" db="EMBL/GenBank/DDBJ databases">
        <title>Ca. Dormibacterota MAGs.</title>
        <authorList>
            <person name="Montgomery K."/>
        </authorList>
    </citation>
    <scope>NUCLEOTIDE SEQUENCE [LARGE SCALE GENOMIC DNA]</scope>
    <source>
        <strain evidence="9">SC8812_S17_18</strain>
    </source>
</reference>
<evidence type="ECO:0000256" key="3">
    <source>
        <dbReference type="ARBA" id="ARBA00022475"/>
    </source>
</evidence>
<sequence>MRYSSTAGRWILATAVLGSGVAFLDSTVVNVALPTIARDLHTGLSDLQWITDAYMLTLGALIILGGALGDRFGRRRVFVFGLASFTAASVICGGAPDTLVLIVARALQGVGGALLVPGSLAIISACFVPHDRARAVGLWSGLSGVSVVVGPFVGGWLIDSVSWRAIFFINVPLAAVAIWIALRHVPETRDDGAVGRPDYVGAAVVSVGLAGVVYALIDGPSNGWSAPTLVAGVVGALLLLAFPFVELRVHTPMVPLDIFSSRQFSGANLTTFAVYAALSVITFLLVLHLQQDLHYSALAAGTAFLPAGLLLIAFSSRSGALAQRIGPRLPMTVGPIIAAAGLLVLAGVRHGDSYWTSVLPGVVVFGVGLTFVVAPLTAAVMASVDQHHFGVGSAINNAVARIGGLLAIAVVPALAGLASASTHLAGVSLNDGFTSTMRIGAGMLTAGGLIALATVRHIIPPEEAGGAAA</sequence>
<dbReference type="PROSITE" id="PS50850">
    <property type="entry name" value="MFS"/>
    <property type="match status" value="1"/>
</dbReference>
<feature type="transmembrane region" description="Helical" evidence="7">
    <location>
        <begin position="164"/>
        <end position="185"/>
    </location>
</feature>
<dbReference type="SUPFAM" id="SSF103473">
    <property type="entry name" value="MFS general substrate transporter"/>
    <property type="match status" value="2"/>
</dbReference>
<dbReference type="PANTHER" id="PTHR42718:SF42">
    <property type="entry name" value="EXPORT PROTEIN"/>
    <property type="match status" value="1"/>
</dbReference>
<dbReference type="CDD" id="cd17321">
    <property type="entry name" value="MFS_MMR_MDR_like"/>
    <property type="match status" value="1"/>
</dbReference>
<evidence type="ECO:0000313" key="9">
    <source>
        <dbReference type="EMBL" id="MBJ7595675.1"/>
    </source>
</evidence>
<feature type="transmembrane region" description="Helical" evidence="7">
    <location>
        <begin position="293"/>
        <end position="316"/>
    </location>
</feature>
<accession>A0A934JZ85</accession>
<dbReference type="EMBL" id="JAEKNS010000129">
    <property type="protein sequence ID" value="MBJ7595675.1"/>
    <property type="molecule type" value="Genomic_DNA"/>
</dbReference>
<feature type="transmembrane region" description="Helical" evidence="7">
    <location>
        <begin position="53"/>
        <end position="70"/>
    </location>
</feature>
<evidence type="ECO:0000313" key="10">
    <source>
        <dbReference type="EMBL" id="PZR80085.1"/>
    </source>
</evidence>
<organism evidence="10 11">
    <name type="scientific">Candidatus Aeolococcus gillhamiae</name>
    <dbReference type="NCBI Taxonomy" id="3127015"/>
    <lineage>
        <taxon>Bacteria</taxon>
        <taxon>Bacillati</taxon>
        <taxon>Candidatus Dormiibacterota</taxon>
        <taxon>Candidatus Dormibacteria</taxon>
        <taxon>Candidatus Aeolococcales</taxon>
        <taxon>Candidatus Aeolococcaceae</taxon>
        <taxon>Candidatus Aeolococcus</taxon>
    </lineage>
</organism>
<evidence type="ECO:0000256" key="1">
    <source>
        <dbReference type="ARBA" id="ARBA00004651"/>
    </source>
</evidence>
<dbReference type="AlphaFoldDB" id="A0A2W5ZB80"/>
<dbReference type="InterPro" id="IPR004638">
    <property type="entry name" value="EmrB-like"/>
</dbReference>
<dbReference type="Pfam" id="PF07690">
    <property type="entry name" value="MFS_1"/>
    <property type="match status" value="1"/>
</dbReference>
<evidence type="ECO:0000256" key="4">
    <source>
        <dbReference type="ARBA" id="ARBA00022692"/>
    </source>
</evidence>
<dbReference type="PANTHER" id="PTHR42718">
    <property type="entry name" value="MAJOR FACILITATOR SUPERFAMILY MULTIDRUG TRANSPORTER MFSC"/>
    <property type="match status" value="1"/>
</dbReference>
<evidence type="ECO:0000259" key="8">
    <source>
        <dbReference type="PROSITE" id="PS50850"/>
    </source>
</evidence>
<evidence type="ECO:0000256" key="5">
    <source>
        <dbReference type="ARBA" id="ARBA00022989"/>
    </source>
</evidence>
<evidence type="ECO:0000256" key="6">
    <source>
        <dbReference type="ARBA" id="ARBA00023136"/>
    </source>
</evidence>
<feature type="transmembrane region" description="Helical" evidence="7">
    <location>
        <begin position="439"/>
        <end position="459"/>
    </location>
</feature>
<feature type="transmembrane region" description="Helical" evidence="7">
    <location>
        <begin position="102"/>
        <end position="128"/>
    </location>
</feature>
<feature type="transmembrane region" description="Helical" evidence="7">
    <location>
        <begin position="223"/>
        <end position="245"/>
    </location>
</feature>
<keyword evidence="5 7" id="KW-1133">Transmembrane helix</keyword>
<dbReference type="NCBIfam" id="TIGR00711">
    <property type="entry name" value="efflux_EmrB"/>
    <property type="match status" value="1"/>
</dbReference>
<feature type="transmembrane region" description="Helical" evidence="7">
    <location>
        <begin position="135"/>
        <end position="158"/>
    </location>
</feature>
<evidence type="ECO:0000313" key="11">
    <source>
        <dbReference type="Proteomes" id="UP000248724"/>
    </source>
</evidence>
<evidence type="ECO:0000256" key="7">
    <source>
        <dbReference type="SAM" id="Phobius"/>
    </source>
</evidence>
<dbReference type="PRINTS" id="PR01036">
    <property type="entry name" value="TCRTETB"/>
</dbReference>
<feature type="transmembrane region" description="Helical" evidence="7">
    <location>
        <begin position="266"/>
        <end position="287"/>
    </location>
</feature>
<feature type="domain" description="Major facilitator superfamily (MFS) profile" evidence="8">
    <location>
        <begin position="11"/>
        <end position="464"/>
    </location>
</feature>
<keyword evidence="4 7" id="KW-0812">Transmembrane</keyword>
<keyword evidence="2" id="KW-0813">Transport</keyword>
<name>A0A2W5ZB80_9BACT</name>
<feature type="transmembrane region" description="Helical" evidence="7">
    <location>
        <begin position="398"/>
        <end position="419"/>
    </location>
</feature>